<dbReference type="InterPro" id="IPR003735">
    <property type="entry name" value="Metal_Tscrpt_repr"/>
</dbReference>
<dbReference type="GO" id="GO:0003677">
    <property type="term" value="F:DNA binding"/>
    <property type="evidence" value="ECO:0007669"/>
    <property type="project" value="InterPro"/>
</dbReference>
<dbReference type="STRING" id="1235802.C823_02442"/>
<proteinExistence type="predicted"/>
<dbReference type="PANTHER" id="PTHR33677">
    <property type="entry name" value="TRANSCRIPTIONAL REPRESSOR FRMR-RELATED"/>
    <property type="match status" value="1"/>
</dbReference>
<dbReference type="PATRIC" id="fig|1235802.3.peg.2582"/>
<dbReference type="Pfam" id="PF02583">
    <property type="entry name" value="Trns_repr_metal"/>
    <property type="match status" value="1"/>
</dbReference>
<reference evidence="1 2" key="1">
    <citation type="journal article" date="2014" name="Genome Announc.">
        <title>Draft genome sequences of the altered schaedler flora, a defined bacterial community from gnotobiotic mice.</title>
        <authorList>
            <person name="Wannemuehler M.J."/>
            <person name="Overstreet A.M."/>
            <person name="Ward D.V."/>
            <person name="Phillips G.J."/>
        </authorList>
    </citation>
    <scope>NUCLEOTIDE SEQUENCE [LARGE SCALE GENOMIC DNA]</scope>
    <source>
        <strain evidence="1 2">ASF492</strain>
    </source>
</reference>
<dbReference type="PANTHER" id="PTHR33677:SF3">
    <property type="entry name" value="COPPER-SENSING TRANSCRIPTIONAL REPRESSOR RICR"/>
    <property type="match status" value="1"/>
</dbReference>
<dbReference type="CDD" id="cd10158">
    <property type="entry name" value="CsoR-like_DUF156_1"/>
    <property type="match status" value="1"/>
</dbReference>
<organism evidence="1 2">
    <name type="scientific">Eubacterium plexicaudatum ASF492</name>
    <dbReference type="NCBI Taxonomy" id="1235802"/>
    <lineage>
        <taxon>Bacteria</taxon>
        <taxon>Bacillati</taxon>
        <taxon>Bacillota</taxon>
        <taxon>Clostridia</taxon>
        <taxon>Eubacteriales</taxon>
        <taxon>Eubacteriaceae</taxon>
        <taxon>Eubacterium</taxon>
    </lineage>
</organism>
<protein>
    <submittedName>
        <fullName evidence="1">Uncharacterized protein</fullName>
    </submittedName>
</protein>
<dbReference type="HOGENOM" id="CLU_130332_4_2_9"/>
<dbReference type="GO" id="GO:0046872">
    <property type="term" value="F:metal ion binding"/>
    <property type="evidence" value="ECO:0007669"/>
    <property type="project" value="InterPro"/>
</dbReference>
<dbReference type="EMBL" id="AQFT01000072">
    <property type="protein sequence ID" value="EMZ27318.1"/>
    <property type="molecule type" value="Genomic_DNA"/>
</dbReference>
<accession>N2ALB8</accession>
<dbReference type="eggNOG" id="COG1937">
    <property type="taxonomic scope" value="Bacteria"/>
</dbReference>
<dbReference type="AlphaFoldDB" id="N2ALB8"/>
<dbReference type="Proteomes" id="UP000012589">
    <property type="component" value="Unassembled WGS sequence"/>
</dbReference>
<comment type="caution">
    <text evidence="1">The sequence shown here is derived from an EMBL/GenBank/DDBJ whole genome shotgun (WGS) entry which is preliminary data.</text>
</comment>
<gene>
    <name evidence="1" type="ORF">C823_02442</name>
</gene>
<keyword evidence="2" id="KW-1185">Reference proteome</keyword>
<sequence>MSELQPHEHIHDPKEMKAIINRLAKAIGHLEAVKGMVENGRDCSEVLVQLAAVKSALNNTGKLILKEHIRHCIVHAVEHGDNQAVVDLNRAIDQFIK</sequence>
<dbReference type="Gene3D" id="1.20.58.1000">
    <property type="entry name" value="Metal-sensitive repressor, helix protomer"/>
    <property type="match status" value="1"/>
</dbReference>
<evidence type="ECO:0000313" key="2">
    <source>
        <dbReference type="Proteomes" id="UP000012589"/>
    </source>
</evidence>
<name>N2ALB8_9FIRM</name>
<dbReference type="OrthoDB" id="9811244at2"/>
<dbReference type="InterPro" id="IPR038390">
    <property type="entry name" value="Metal_Tscrpt_repr_sf"/>
</dbReference>
<evidence type="ECO:0000313" key="1">
    <source>
        <dbReference type="EMBL" id="EMZ27318.1"/>
    </source>
</evidence>
<dbReference type="GO" id="GO:0045892">
    <property type="term" value="P:negative regulation of DNA-templated transcription"/>
    <property type="evidence" value="ECO:0007669"/>
    <property type="project" value="UniProtKB-ARBA"/>
</dbReference>